<dbReference type="InterPro" id="IPR015422">
    <property type="entry name" value="PyrdxlP-dep_Trfase_small"/>
</dbReference>
<dbReference type="PATRIC" id="fig|1045004.4.peg.630"/>
<keyword evidence="2 8" id="KW-0032">Aminotransferase</keyword>
<dbReference type="eggNOG" id="COG4992">
    <property type="taxonomic scope" value="Bacteria"/>
</dbReference>
<comment type="caution">
    <text evidence="8">The sequence shown here is derived from an EMBL/GenBank/DDBJ whole genome shotgun (WGS) entry which is preliminary data.</text>
</comment>
<dbReference type="FunFam" id="3.40.640.10:FF:000004">
    <property type="entry name" value="Acetylornithine aminotransferase"/>
    <property type="match status" value="1"/>
</dbReference>
<evidence type="ECO:0000256" key="7">
    <source>
        <dbReference type="RuleBase" id="RU003560"/>
    </source>
</evidence>
<keyword evidence="9" id="KW-1185">Reference proteome</keyword>
<evidence type="ECO:0000256" key="6">
    <source>
        <dbReference type="ARBA" id="ARBA00029440"/>
    </source>
</evidence>
<dbReference type="Gene3D" id="3.90.1150.10">
    <property type="entry name" value="Aspartate Aminotransferase, domain 1"/>
    <property type="match status" value="1"/>
</dbReference>
<keyword evidence="3" id="KW-0028">Amino-acid biosynthesis</keyword>
<dbReference type="Gene3D" id="3.40.640.10">
    <property type="entry name" value="Type I PLP-dependent aspartate aminotransferase-like (Major domain)"/>
    <property type="match status" value="1"/>
</dbReference>
<dbReference type="InterPro" id="IPR005814">
    <property type="entry name" value="Aminotrans_3"/>
</dbReference>
<dbReference type="PANTHER" id="PTHR11986">
    <property type="entry name" value="AMINOTRANSFERASE CLASS III"/>
    <property type="match status" value="1"/>
</dbReference>
<dbReference type="HOGENOM" id="CLU_016922_10_1_9"/>
<reference evidence="8 9" key="1">
    <citation type="journal article" date="2012" name="PLoS ONE">
        <title>Functional divergence in the genus oenococcus as predicted by genome sequencing of the newly-described species, Oenococcus kitaharae.</title>
        <authorList>
            <person name="Borneman A.R."/>
            <person name="McCarthy J.M."/>
            <person name="Chambers P.J."/>
            <person name="Bartowsky E.J."/>
        </authorList>
    </citation>
    <scope>NUCLEOTIDE SEQUENCE [LARGE SCALE GENOMIC DNA]</scope>
    <source>
        <strain evidence="9">DSM17330</strain>
    </source>
</reference>
<dbReference type="PROSITE" id="PS00600">
    <property type="entry name" value="AA_TRANSFER_CLASS_3"/>
    <property type="match status" value="1"/>
</dbReference>
<dbReference type="AlphaFoldDB" id="G9WJD7"/>
<dbReference type="InterPro" id="IPR004636">
    <property type="entry name" value="AcOrn/SuccOrn_fam"/>
</dbReference>
<dbReference type="Proteomes" id="UP000004959">
    <property type="component" value="Chromosome"/>
</dbReference>
<dbReference type="EMBL" id="AFVZ01000001">
    <property type="protein sequence ID" value="EHN58743.1"/>
    <property type="molecule type" value="Genomic_DNA"/>
</dbReference>
<dbReference type="InterPro" id="IPR050103">
    <property type="entry name" value="Class-III_PLP-dep_AT"/>
</dbReference>
<dbReference type="RefSeq" id="WP_007745229.1">
    <property type="nucleotide sequence ID" value="NZ_CM001398.1"/>
</dbReference>
<evidence type="ECO:0000256" key="3">
    <source>
        <dbReference type="ARBA" id="ARBA00022605"/>
    </source>
</evidence>
<dbReference type="NCBIfam" id="TIGR00707">
    <property type="entry name" value="argD"/>
    <property type="match status" value="1"/>
</dbReference>
<evidence type="ECO:0000256" key="2">
    <source>
        <dbReference type="ARBA" id="ARBA00022576"/>
    </source>
</evidence>
<evidence type="ECO:0000256" key="1">
    <source>
        <dbReference type="ARBA" id="ARBA00001933"/>
    </source>
</evidence>
<name>G9WJD7_9LACO</name>
<proteinExistence type="inferred from homology"/>
<dbReference type="InterPro" id="IPR049704">
    <property type="entry name" value="Aminotrans_3_PPA_site"/>
</dbReference>
<dbReference type="STRING" id="336988.NT96_09175"/>
<organism evidence="8 9">
    <name type="scientific">Oenococcus kitaharae DSM 17330</name>
    <dbReference type="NCBI Taxonomy" id="1045004"/>
    <lineage>
        <taxon>Bacteria</taxon>
        <taxon>Bacillati</taxon>
        <taxon>Bacillota</taxon>
        <taxon>Bacilli</taxon>
        <taxon>Lactobacillales</taxon>
        <taxon>Lactobacillaceae</taxon>
        <taxon>Oenococcus</taxon>
    </lineage>
</organism>
<dbReference type="NCBIfam" id="NF002797">
    <property type="entry name" value="PRK02936.1"/>
    <property type="match status" value="1"/>
</dbReference>
<accession>G9WJD7</accession>
<comment type="pathway">
    <text evidence="6">Amino-acid biosynthesis.</text>
</comment>
<dbReference type="CDD" id="cd00610">
    <property type="entry name" value="OAT_like"/>
    <property type="match status" value="1"/>
</dbReference>
<sequence length="386" mass="41267">MTHLFHTYSRFPIELVDGHDFHLTDKQGKEYVDLASGIGVMSFGYHNPAIVDAVDKQLHKIWHVSNLYESSLQEEVAGKLTQLAGSDYLAFFANSGTEANEAALKLAHKFTGRKKVMTFTDSFHGRTYGSLAVTDYPGIKSGFFVDQTSVVVAPYNDPFALHLLDDSFAAVIVEMIQGEGGVNMIDPDWLKKLADQAKACAALLIVDEVQTGIGRTAAAFAFQHYGLEPDIITSAKALGAGIPIGAMMGKKVLGSAFTPGSHGTTFGGNLLAMASANAVLSQLTDSFLKDVSQKGSFVFSLLKEKLQDLPQVQDIRGQGLMIGIQLAGTLPVASVISDLQAAGYLTLSSKHNTLRLLPPLIIDEAHLAAAVDAIASVIKKQSEVTA</sequence>
<dbReference type="GO" id="GO:0008483">
    <property type="term" value="F:transaminase activity"/>
    <property type="evidence" value="ECO:0007669"/>
    <property type="project" value="UniProtKB-KW"/>
</dbReference>
<comment type="cofactor">
    <cofactor evidence="1">
        <name>pyridoxal 5'-phosphate</name>
        <dbReference type="ChEBI" id="CHEBI:597326"/>
    </cofactor>
</comment>
<dbReference type="PIRSF" id="PIRSF000521">
    <property type="entry name" value="Transaminase_4ab_Lys_Orn"/>
    <property type="match status" value="1"/>
</dbReference>
<evidence type="ECO:0000313" key="8">
    <source>
        <dbReference type="EMBL" id="EHN58743.1"/>
    </source>
</evidence>
<evidence type="ECO:0000256" key="5">
    <source>
        <dbReference type="ARBA" id="ARBA00022898"/>
    </source>
</evidence>
<evidence type="ECO:0000256" key="4">
    <source>
        <dbReference type="ARBA" id="ARBA00022679"/>
    </source>
</evidence>
<gene>
    <name evidence="8" type="ORF">OKIT_0630</name>
</gene>
<dbReference type="InterPro" id="IPR015424">
    <property type="entry name" value="PyrdxlP-dep_Trfase"/>
</dbReference>
<protein>
    <submittedName>
        <fullName evidence="8">Acetylornithine aminotransferase</fullName>
    </submittedName>
</protein>
<dbReference type="PANTHER" id="PTHR11986:SF79">
    <property type="entry name" value="ACETYLORNITHINE AMINOTRANSFERASE, MITOCHONDRIAL"/>
    <property type="match status" value="1"/>
</dbReference>
<dbReference type="InterPro" id="IPR015421">
    <property type="entry name" value="PyrdxlP-dep_Trfase_major"/>
</dbReference>
<keyword evidence="5 7" id="KW-0663">Pyridoxal phosphate</keyword>
<dbReference type="Pfam" id="PF00202">
    <property type="entry name" value="Aminotran_3"/>
    <property type="match status" value="1"/>
</dbReference>
<keyword evidence="4 8" id="KW-0808">Transferase</keyword>
<dbReference type="GO" id="GO:0030170">
    <property type="term" value="F:pyridoxal phosphate binding"/>
    <property type="evidence" value="ECO:0007669"/>
    <property type="project" value="InterPro"/>
</dbReference>
<dbReference type="SUPFAM" id="SSF53383">
    <property type="entry name" value="PLP-dependent transferases"/>
    <property type="match status" value="1"/>
</dbReference>
<comment type="similarity">
    <text evidence="7">Belongs to the class-III pyridoxal-phosphate-dependent aminotransferase family.</text>
</comment>
<evidence type="ECO:0000313" key="9">
    <source>
        <dbReference type="Proteomes" id="UP000004959"/>
    </source>
</evidence>
<dbReference type="GO" id="GO:0042802">
    <property type="term" value="F:identical protein binding"/>
    <property type="evidence" value="ECO:0007669"/>
    <property type="project" value="TreeGrafter"/>
</dbReference>
<dbReference type="GO" id="GO:0006526">
    <property type="term" value="P:L-arginine biosynthetic process"/>
    <property type="evidence" value="ECO:0007669"/>
    <property type="project" value="UniProtKB-ARBA"/>
</dbReference>
<dbReference type="OrthoDB" id="9807885at2"/>